<sequence length="29" mass="3117">MPMSTAAISNSSSSSEDESSKNIRARELM</sequence>
<proteinExistence type="predicted"/>
<protein>
    <submittedName>
        <fullName evidence="2">Uncharacterized protein</fullName>
    </submittedName>
</protein>
<feature type="region of interest" description="Disordered" evidence="1">
    <location>
        <begin position="1"/>
        <end position="29"/>
    </location>
</feature>
<reference evidence="2" key="2">
    <citation type="journal article" date="2015" name="Data Brief">
        <title>Shoot transcriptome of the giant reed, Arundo donax.</title>
        <authorList>
            <person name="Barrero R.A."/>
            <person name="Guerrero F.D."/>
            <person name="Moolhuijzen P."/>
            <person name="Goolsby J.A."/>
            <person name="Tidwell J."/>
            <person name="Bellgard S.E."/>
            <person name="Bellgard M.I."/>
        </authorList>
    </citation>
    <scope>NUCLEOTIDE SEQUENCE</scope>
    <source>
        <tissue evidence="2">Shoot tissue taken approximately 20 cm above the soil surface</tissue>
    </source>
</reference>
<reference evidence="2" key="1">
    <citation type="submission" date="2014-09" db="EMBL/GenBank/DDBJ databases">
        <authorList>
            <person name="Magalhaes I.L.F."/>
            <person name="Oliveira U."/>
            <person name="Santos F.R."/>
            <person name="Vidigal T.H.D.A."/>
            <person name="Brescovit A.D."/>
            <person name="Santos A.J."/>
        </authorList>
    </citation>
    <scope>NUCLEOTIDE SEQUENCE</scope>
    <source>
        <tissue evidence="2">Shoot tissue taken approximately 20 cm above the soil surface</tissue>
    </source>
</reference>
<evidence type="ECO:0000256" key="1">
    <source>
        <dbReference type="SAM" id="MobiDB-lite"/>
    </source>
</evidence>
<organism evidence="2">
    <name type="scientific">Arundo donax</name>
    <name type="common">Giant reed</name>
    <name type="synonym">Donax arundinaceus</name>
    <dbReference type="NCBI Taxonomy" id="35708"/>
    <lineage>
        <taxon>Eukaryota</taxon>
        <taxon>Viridiplantae</taxon>
        <taxon>Streptophyta</taxon>
        <taxon>Embryophyta</taxon>
        <taxon>Tracheophyta</taxon>
        <taxon>Spermatophyta</taxon>
        <taxon>Magnoliopsida</taxon>
        <taxon>Liliopsida</taxon>
        <taxon>Poales</taxon>
        <taxon>Poaceae</taxon>
        <taxon>PACMAD clade</taxon>
        <taxon>Arundinoideae</taxon>
        <taxon>Arundineae</taxon>
        <taxon>Arundo</taxon>
    </lineage>
</organism>
<dbReference type="AlphaFoldDB" id="A0A0A9AGW9"/>
<name>A0A0A9AGW9_ARUDO</name>
<feature type="compositionally biased region" description="Basic and acidic residues" evidence="1">
    <location>
        <begin position="18"/>
        <end position="29"/>
    </location>
</feature>
<evidence type="ECO:0000313" key="2">
    <source>
        <dbReference type="EMBL" id="JAD46357.1"/>
    </source>
</evidence>
<dbReference type="EMBL" id="GBRH01251538">
    <property type="protein sequence ID" value="JAD46357.1"/>
    <property type="molecule type" value="Transcribed_RNA"/>
</dbReference>
<accession>A0A0A9AGW9</accession>